<keyword evidence="2" id="KW-0479">Metal-binding</keyword>
<proteinExistence type="predicted"/>
<reference evidence="6" key="1">
    <citation type="journal article" date="2014" name="Genome Biol. Evol.">
        <title>Pangenome evidence for extensive interdomain horizontal transfer affecting lineage core and shell genes in uncultured planktonic thaumarchaeota and euryarchaeota.</title>
        <authorList>
            <person name="Deschamps P."/>
            <person name="Zivanovic Y."/>
            <person name="Moreira D."/>
            <person name="Rodriguez-Valera F."/>
            <person name="Lopez-Garcia P."/>
        </authorList>
    </citation>
    <scope>NUCLEOTIDE SEQUENCE</scope>
</reference>
<dbReference type="CDD" id="cd01335">
    <property type="entry name" value="Radical_SAM"/>
    <property type="match status" value="1"/>
</dbReference>
<dbReference type="GO" id="GO:0046872">
    <property type="term" value="F:metal ion binding"/>
    <property type="evidence" value="ECO:0007669"/>
    <property type="project" value="UniProtKB-KW"/>
</dbReference>
<dbReference type="InterPro" id="IPR058240">
    <property type="entry name" value="rSAM_sf"/>
</dbReference>
<dbReference type="Gene3D" id="3.20.20.70">
    <property type="entry name" value="Aldolase class I"/>
    <property type="match status" value="1"/>
</dbReference>
<evidence type="ECO:0000259" key="5">
    <source>
        <dbReference type="Pfam" id="PF04055"/>
    </source>
</evidence>
<keyword evidence="3" id="KW-0408">Iron</keyword>
<evidence type="ECO:0000313" key="6">
    <source>
        <dbReference type="EMBL" id="AIE97369.1"/>
    </source>
</evidence>
<evidence type="ECO:0000256" key="1">
    <source>
        <dbReference type="ARBA" id="ARBA00022691"/>
    </source>
</evidence>
<dbReference type="InterPro" id="IPR013785">
    <property type="entry name" value="Aldolase_TIM"/>
</dbReference>
<dbReference type="GO" id="GO:0051536">
    <property type="term" value="F:iron-sulfur cluster binding"/>
    <property type="evidence" value="ECO:0007669"/>
    <property type="project" value="UniProtKB-KW"/>
</dbReference>
<evidence type="ECO:0000256" key="4">
    <source>
        <dbReference type="ARBA" id="ARBA00023014"/>
    </source>
</evidence>
<dbReference type="SFLD" id="SFLDG01067">
    <property type="entry name" value="SPASM/twitch_domain_containing"/>
    <property type="match status" value="1"/>
</dbReference>
<keyword evidence="4" id="KW-0411">Iron-sulfur</keyword>
<dbReference type="EMBL" id="KF900506">
    <property type="protein sequence ID" value="AIE97369.1"/>
    <property type="molecule type" value="Genomic_DNA"/>
</dbReference>
<dbReference type="PANTHER" id="PTHR11228:SF7">
    <property type="entry name" value="PQQA PEPTIDE CYCLASE"/>
    <property type="match status" value="1"/>
</dbReference>
<dbReference type="PANTHER" id="PTHR11228">
    <property type="entry name" value="RADICAL SAM DOMAIN PROTEIN"/>
    <property type="match status" value="1"/>
</dbReference>
<dbReference type="SUPFAM" id="SSF102114">
    <property type="entry name" value="Radical SAM enzymes"/>
    <property type="match status" value="1"/>
</dbReference>
<protein>
    <submittedName>
        <fullName evidence="6">Fe-S oxidoreductase</fullName>
    </submittedName>
</protein>
<feature type="domain" description="Radical SAM core" evidence="5">
    <location>
        <begin position="44"/>
        <end position="165"/>
    </location>
</feature>
<accession>A0A075G1H2</accession>
<organism evidence="6">
    <name type="scientific">uncultured marine thaumarchaeote AD1000_99_A07</name>
    <dbReference type="NCBI Taxonomy" id="1455950"/>
    <lineage>
        <taxon>Archaea</taxon>
        <taxon>Nitrososphaerota</taxon>
        <taxon>environmental samples</taxon>
    </lineage>
</organism>
<dbReference type="GO" id="GO:0003824">
    <property type="term" value="F:catalytic activity"/>
    <property type="evidence" value="ECO:0007669"/>
    <property type="project" value="InterPro"/>
</dbReference>
<dbReference type="AlphaFoldDB" id="A0A075G1H2"/>
<evidence type="ECO:0000256" key="2">
    <source>
        <dbReference type="ARBA" id="ARBA00022723"/>
    </source>
</evidence>
<dbReference type="Pfam" id="PF04055">
    <property type="entry name" value="Radical_SAM"/>
    <property type="match status" value="1"/>
</dbReference>
<dbReference type="InterPro" id="IPR007197">
    <property type="entry name" value="rSAM"/>
</dbReference>
<sequence>MEIMGRGLSQIVQETPQYFHLLSKYAGWKLFKRRSPIFGSADIINECNLHCEHCYWWLNRKENEELTLEEWKQVIDEKFKKRHVFAVTVVGGEPMMRPDVVELFAKEFPKRSCIVTNGNYPLKKFKGLYFYWVSIDGDQKIHDTIRGDGTWAKTRKNVIDYVENNGSKAYKDIWISMTINSRNYKTVRKVIEDWREYTNKIGVQFHTPFMKGDPLWLPFGKERNAVVDELIDLQKTEYRDYISNPKNQLELMKKNWGGKGTTPIDCPTWAIVSVDHLGREKRPCCIGSAEKDSMKPRCEECGLGCYSIFVGSGIKGC</sequence>
<name>A0A075G1H2_9ARCH</name>
<dbReference type="SFLD" id="SFLDS00029">
    <property type="entry name" value="Radical_SAM"/>
    <property type="match status" value="1"/>
</dbReference>
<dbReference type="InterPro" id="IPR050377">
    <property type="entry name" value="Radical_SAM_PqqE_MftC-like"/>
</dbReference>
<keyword evidence="1" id="KW-0949">S-adenosyl-L-methionine</keyword>
<evidence type="ECO:0000256" key="3">
    <source>
        <dbReference type="ARBA" id="ARBA00023004"/>
    </source>
</evidence>